<evidence type="ECO:0000313" key="9">
    <source>
        <dbReference type="Proteomes" id="UP000221165"/>
    </source>
</evidence>
<evidence type="ECO:0000256" key="5">
    <source>
        <dbReference type="ARBA" id="ARBA00023242"/>
    </source>
</evidence>
<feature type="compositionally biased region" description="Polar residues" evidence="6">
    <location>
        <begin position="153"/>
        <end position="167"/>
    </location>
</feature>
<feature type="region of interest" description="Disordered" evidence="6">
    <location>
        <begin position="1508"/>
        <end position="1605"/>
    </location>
</feature>
<gene>
    <name evidence="8" type="ORF">CSUI_005760</name>
</gene>
<dbReference type="Proteomes" id="UP000221165">
    <property type="component" value="Unassembled WGS sequence"/>
</dbReference>
<dbReference type="InterPro" id="IPR001471">
    <property type="entry name" value="AP2/ERF_dom"/>
</dbReference>
<feature type="compositionally biased region" description="Low complexity" evidence="6">
    <location>
        <begin position="363"/>
        <end position="377"/>
    </location>
</feature>
<feature type="region of interest" description="Disordered" evidence="6">
    <location>
        <begin position="1621"/>
        <end position="1641"/>
    </location>
</feature>
<keyword evidence="2" id="KW-0805">Transcription regulation</keyword>
<dbReference type="PANTHER" id="PTHR46007:SF8">
    <property type="entry name" value="C2H2-TYPE DOMAIN-CONTAINING PROTEIN"/>
    <property type="match status" value="1"/>
</dbReference>
<dbReference type="Pfam" id="PF00847">
    <property type="entry name" value="AP2"/>
    <property type="match status" value="3"/>
</dbReference>
<feature type="compositionally biased region" description="Basic and acidic residues" evidence="6">
    <location>
        <begin position="1926"/>
        <end position="1948"/>
    </location>
</feature>
<feature type="compositionally biased region" description="Low complexity" evidence="6">
    <location>
        <begin position="407"/>
        <end position="426"/>
    </location>
</feature>
<feature type="compositionally biased region" description="Polar residues" evidence="6">
    <location>
        <begin position="448"/>
        <end position="459"/>
    </location>
</feature>
<keyword evidence="5" id="KW-0539">Nucleus</keyword>
<dbReference type="GO" id="GO:0003677">
    <property type="term" value="F:DNA binding"/>
    <property type="evidence" value="ECO:0007669"/>
    <property type="project" value="UniProtKB-KW"/>
</dbReference>
<keyword evidence="3" id="KW-0238">DNA-binding</keyword>
<feature type="compositionally biased region" description="Low complexity" evidence="6">
    <location>
        <begin position="108"/>
        <end position="120"/>
    </location>
</feature>
<feature type="region of interest" description="Disordered" evidence="6">
    <location>
        <begin position="1964"/>
        <end position="1996"/>
    </location>
</feature>
<dbReference type="GO" id="GO:0003713">
    <property type="term" value="F:transcription coactivator activity"/>
    <property type="evidence" value="ECO:0007669"/>
    <property type="project" value="TreeGrafter"/>
</dbReference>
<dbReference type="RefSeq" id="XP_067922093.1">
    <property type="nucleotide sequence ID" value="XM_068065930.1"/>
</dbReference>
<evidence type="ECO:0000256" key="1">
    <source>
        <dbReference type="ARBA" id="ARBA00004123"/>
    </source>
</evidence>
<feature type="region of interest" description="Disordered" evidence="6">
    <location>
        <begin position="1816"/>
        <end position="1863"/>
    </location>
</feature>
<feature type="region of interest" description="Disordered" evidence="6">
    <location>
        <begin position="317"/>
        <end position="461"/>
    </location>
</feature>
<feature type="domain" description="AP2/ERF" evidence="7">
    <location>
        <begin position="1253"/>
        <end position="1303"/>
    </location>
</feature>
<comment type="caution">
    <text evidence="8">The sequence shown here is derived from an EMBL/GenBank/DDBJ whole genome shotgun (WGS) entry which is preliminary data.</text>
</comment>
<dbReference type="InterPro" id="IPR051647">
    <property type="entry name" value="Mediator_comp_sub12"/>
</dbReference>
<evidence type="ECO:0000256" key="2">
    <source>
        <dbReference type="ARBA" id="ARBA00023015"/>
    </source>
</evidence>
<feature type="domain" description="AP2/ERF" evidence="7">
    <location>
        <begin position="618"/>
        <end position="667"/>
    </location>
</feature>
<feature type="region of interest" description="Disordered" evidence="6">
    <location>
        <begin position="1190"/>
        <end position="1250"/>
    </location>
</feature>
<dbReference type="GO" id="GO:0003700">
    <property type="term" value="F:DNA-binding transcription factor activity"/>
    <property type="evidence" value="ECO:0007669"/>
    <property type="project" value="InterPro"/>
</dbReference>
<keyword evidence="9" id="KW-1185">Reference proteome</keyword>
<protein>
    <submittedName>
        <fullName evidence="8">Ap2 domain transcription factor ap2x-7</fullName>
    </submittedName>
</protein>
<name>A0A2C6KWD9_9APIC</name>
<dbReference type="Gene3D" id="1.20.5.2050">
    <property type="match status" value="3"/>
</dbReference>
<accession>A0A2C6KWD9</accession>
<comment type="subcellular location">
    <subcellularLocation>
        <location evidence="1">Nucleus</location>
    </subcellularLocation>
</comment>
<feature type="compositionally biased region" description="Basic and acidic residues" evidence="6">
    <location>
        <begin position="427"/>
        <end position="437"/>
    </location>
</feature>
<feature type="region of interest" description="Disordered" evidence="6">
    <location>
        <begin position="216"/>
        <end position="240"/>
    </location>
</feature>
<feature type="region of interest" description="Disordered" evidence="6">
    <location>
        <begin position="1306"/>
        <end position="1378"/>
    </location>
</feature>
<evidence type="ECO:0000259" key="7">
    <source>
        <dbReference type="Pfam" id="PF00847"/>
    </source>
</evidence>
<evidence type="ECO:0000256" key="3">
    <source>
        <dbReference type="ARBA" id="ARBA00023125"/>
    </source>
</evidence>
<evidence type="ECO:0000256" key="4">
    <source>
        <dbReference type="ARBA" id="ARBA00023163"/>
    </source>
</evidence>
<dbReference type="GO" id="GO:0016592">
    <property type="term" value="C:mediator complex"/>
    <property type="evidence" value="ECO:0007669"/>
    <property type="project" value="TreeGrafter"/>
</dbReference>
<keyword evidence="4" id="KW-0804">Transcription</keyword>
<dbReference type="VEuPathDB" id="ToxoDB:CSUI_005760"/>
<reference evidence="8 9" key="1">
    <citation type="journal article" date="2017" name="Int. J. Parasitol.">
        <title>The genome of the protozoan parasite Cystoisospora suis and a reverse vaccinology approach to identify vaccine candidates.</title>
        <authorList>
            <person name="Palmieri N."/>
            <person name="Shrestha A."/>
            <person name="Ruttkowski B."/>
            <person name="Beck T."/>
            <person name="Vogl C."/>
            <person name="Tomley F."/>
            <person name="Blake D.P."/>
            <person name="Joachim A."/>
        </authorList>
    </citation>
    <scope>NUCLEOTIDE SEQUENCE [LARGE SCALE GENOMIC DNA]</scope>
    <source>
        <strain evidence="8 9">Wien I</strain>
    </source>
</reference>
<feature type="compositionally biased region" description="Low complexity" evidence="6">
    <location>
        <begin position="1519"/>
        <end position="1549"/>
    </location>
</feature>
<dbReference type="GeneID" id="94429141"/>
<feature type="compositionally biased region" description="Low complexity" evidence="6">
    <location>
        <begin position="1312"/>
        <end position="1339"/>
    </location>
</feature>
<organism evidence="8 9">
    <name type="scientific">Cystoisospora suis</name>
    <dbReference type="NCBI Taxonomy" id="483139"/>
    <lineage>
        <taxon>Eukaryota</taxon>
        <taxon>Sar</taxon>
        <taxon>Alveolata</taxon>
        <taxon>Apicomplexa</taxon>
        <taxon>Conoidasida</taxon>
        <taxon>Coccidia</taxon>
        <taxon>Eucoccidiorida</taxon>
        <taxon>Eimeriorina</taxon>
        <taxon>Sarcocystidae</taxon>
        <taxon>Cystoisospora</taxon>
    </lineage>
</organism>
<dbReference type="EMBL" id="MIGC01002780">
    <property type="protein sequence ID" value="PHJ20405.1"/>
    <property type="molecule type" value="Genomic_DNA"/>
</dbReference>
<feature type="compositionally biased region" description="Gly residues" evidence="6">
    <location>
        <begin position="1550"/>
        <end position="1573"/>
    </location>
</feature>
<feature type="compositionally biased region" description="Low complexity" evidence="6">
    <location>
        <begin position="695"/>
        <end position="713"/>
    </location>
</feature>
<dbReference type="PANTHER" id="PTHR46007">
    <property type="entry name" value="MEDIATOR OF RNA POLYMERASE II TRANSCRIPTION SUBUNIT 12"/>
    <property type="match status" value="1"/>
</dbReference>
<feature type="region of interest" description="Disordered" evidence="6">
    <location>
        <begin position="1"/>
        <end position="174"/>
    </location>
</feature>
<feature type="region of interest" description="Disordered" evidence="6">
    <location>
        <begin position="691"/>
        <end position="713"/>
    </location>
</feature>
<feature type="region of interest" description="Disordered" evidence="6">
    <location>
        <begin position="1914"/>
        <end position="1951"/>
    </location>
</feature>
<feature type="compositionally biased region" description="Low complexity" evidence="6">
    <location>
        <begin position="1351"/>
        <end position="1378"/>
    </location>
</feature>
<evidence type="ECO:0000313" key="8">
    <source>
        <dbReference type="EMBL" id="PHJ20405.1"/>
    </source>
</evidence>
<sequence>MGGDGDYAASPGTGGAGDVSGLHKHRPDIALASSSSPNGGSSPSSGTDLFSSGGGCEGCGPDEMEGGVGPEKGDKMEERMVLISGSGSSLEKHPDALETQEGNEEESSSFSCSQSRSLPSGLHGVVDDAGIGVSRESQGCDVDSSDLLDSRTKNNAHSPTTTLSTGEGNMPPASVKLEEEGLSAISPLKTSLESGGSRLLKARDKVLNQHHLLRKRKKVSGVVTSPDALSGDISRSAEEDNASLLLDDSSCSVAEDTAMLGTTGDTSDPLEADGDDRSGGLKEEEIAELNHEERTTAAALGDGTRTVKKESLNATQCGRKKRVRGEGGAAAVDGCVGGSGAWSQSGEEGRAEGEPGIMEPYEASADNVNDVDSSSSVMPNNGCSSVSNSSRIKREEAEPKRSRRSTRSSASLVASLNSSSIGPADARAGEGEAERECSSSAPGFVFDSTEQSPLSTVPRPNTRGLQHHVFLEAPSSLSTGGRSVGLPGSFPGAATVAGAASIGSASVSAGGAKTANYNNSPAGPRVPGDSHASAADVERNDLMMRPGVSYYGGRQAWVAEIKYGGRRRFKVFSVAKYGYEGAKQMAVDTRERWEEAREAGELDQLMMSSQRHQCPVQSGVKGVYYDTARKGWRVVVTLNCRQMSKFFLASKFGNAEAKRLAIECRQMWLDAIQNGRADDVFEKARKLVSFKTKGNNNQNNNHPNGNSTSSSSVNSMLLGGNPAALANQSVILQAAGGLPPTPGSTATAAPTAAGGGAGTAAAACLAGKFSNALAGNVGDSSSSNCVFGNPPGTAPGAVGGDSSNELFLASAGSHAASSSSLIAGLAGGGTTSPAELAAAAGGVDASNGAAFLSSSSSFAAGLRGGNAGSGAAAEAGAAAGVFASADAAANALLASTAAAAQTSGGALDPKLLQHHHLAAAHQQLVLQQWSNEAGNVANVCIPSALLSAAAAGGGATDSDGHPRDPTASAVLQQQQHQQLQLQLLQELRGGSLPLLADVLWPAGAAAAAAAAAGNAVTEPSCAGVVVGEGSEMVGLQGARNGSSLLGGAAGGAVGGIVGDGQPSVGEDAAAAPGPCGLPAPVLSLLLQQQGAQQHQQLVAAAVAARGCGGSVSPAVSTAALCGFGAGAGREGNNMMLLGAGGACPTLLSPSIMTDGSTADPNSVIGSNLFLNGANPGLLLHNTSSKRARRAQQQQLGVGGVGPLVSGGHSHHQSAGMPVTSRRTKKETNPGQDPSRPLPTTAGGGGSETSTCEVRGVYLDTRNNAWAATMGVHGRNVKKSFAVAKHGYETALQLAIHARRQLERLYWGPNHPSNSAGTNSATTNNNDSSGQQQQQPNAQAPGGGGVLPSPSPGGETTSSRSAVTTPSLPSHSPSPAAPTPAQLTLLQQQQQLVQLQQQQLAGQLQQGLCWNPTNAAAAAAVVNAACRGGEDEESRLVAAAGAEMLALRSAMEKNAEVLSGLTDDPTVNAEAAARTAAVTGSLLYGSQFSPNQTQVNRVSALNVGGSSASTGTATGGDTGGMSSAASGGSGSSPAISGLATGAGTPSQSSSGGPGVVVVGGVGGDRLSVGRGGATTGLQVRGSTSLHEGRSPPGAEGGSTPGPGLLCGEAAAASASLTGAGATAAEGATQHPHTPIGGPTLLGCGLEGREGGMPVVMPLAANPAIGLLQAAAAAGGGLGGGGVAGGGVGVAAGGLMMRDALAALLLQLDPQQRAALLQGEMMTALNGGLAPSLSPVQHQQQLLMCNADAQQLLLAVTGGAEGTGANTAAACVDDVGLANATRGLLSSGLNEALLQQAQRHQMGAGGGGVSVVQPTEATNEAAEDTGRGPAEGGKAEETRGDCSTAADGGSLSQPHLAPDPQGAKEGREELRTLGLVTKAAAASSSPGSLFAAGSLHGGEDLEGLPVHLQGQMTPDTNVATATGVSCPGDDKLEHPRLSVSSEQRETDEGKVAAAHSAGVVGISLGVTPTTETPLEGTNRGGTVSGISEEAGGGVGAGREGVLDGVRKVQEGEAAFALLSSASREGPGSEIVDTGAHEVGQNPLVVAAGKQTEFASDEKASG</sequence>
<dbReference type="GO" id="GO:0045944">
    <property type="term" value="P:positive regulation of transcription by RNA polymerase II"/>
    <property type="evidence" value="ECO:0007669"/>
    <property type="project" value="TreeGrafter"/>
</dbReference>
<feature type="compositionally biased region" description="Polar residues" evidence="6">
    <location>
        <begin position="1574"/>
        <end position="1584"/>
    </location>
</feature>
<feature type="compositionally biased region" description="Polar residues" evidence="6">
    <location>
        <begin position="378"/>
        <end position="390"/>
    </location>
</feature>
<feature type="region of interest" description="Disordered" evidence="6">
    <location>
        <begin position="258"/>
        <end position="278"/>
    </location>
</feature>
<evidence type="ECO:0000256" key="6">
    <source>
        <dbReference type="SAM" id="MobiDB-lite"/>
    </source>
</evidence>
<feature type="compositionally biased region" description="Low complexity" evidence="6">
    <location>
        <begin position="33"/>
        <end position="46"/>
    </location>
</feature>
<feature type="domain" description="AP2/ERF" evidence="7">
    <location>
        <begin position="546"/>
        <end position="593"/>
    </location>
</feature>
<dbReference type="OrthoDB" id="333074at2759"/>
<proteinExistence type="predicted"/>
<feature type="compositionally biased region" description="Basic and acidic residues" evidence="6">
    <location>
        <begin position="71"/>
        <end position="80"/>
    </location>
</feature>